<protein>
    <submittedName>
        <fullName evidence="2">Uncharacterized protein</fullName>
    </submittedName>
</protein>
<dbReference type="OMA" id="AWINECE"/>
<proteinExistence type="predicted"/>
<evidence type="ECO:0000256" key="1">
    <source>
        <dbReference type="SAM" id="Coils"/>
    </source>
</evidence>
<dbReference type="GeneID" id="19895450"/>
<keyword evidence="1" id="KW-0175">Coiled coil</keyword>
<dbReference type="OrthoDB" id="4160836at2759"/>
<dbReference type="RefSeq" id="XP_007873720.1">
    <property type="nucleotide sequence ID" value="XM_007875529.1"/>
</dbReference>
<dbReference type="Pfam" id="PF13096">
    <property type="entry name" value="CENP-P"/>
    <property type="match status" value="1"/>
</dbReference>
<keyword evidence="3" id="KW-1185">Reference proteome</keyword>
<dbReference type="eggNOG" id="ENOG502SGB5">
    <property type="taxonomic scope" value="Eukaryota"/>
</dbReference>
<organism evidence="2 3">
    <name type="scientific">Pneumocystis murina (strain B123)</name>
    <name type="common">Mouse pneumocystis pneumonia agent</name>
    <name type="synonym">Pneumocystis carinii f. sp. muris</name>
    <dbReference type="NCBI Taxonomy" id="1069680"/>
    <lineage>
        <taxon>Eukaryota</taxon>
        <taxon>Fungi</taxon>
        <taxon>Dikarya</taxon>
        <taxon>Ascomycota</taxon>
        <taxon>Taphrinomycotina</taxon>
        <taxon>Pneumocystomycetes</taxon>
        <taxon>Pneumocystaceae</taxon>
        <taxon>Pneumocystis</taxon>
    </lineage>
</organism>
<dbReference type="HOGENOM" id="CLU_739921_0_0_1"/>
<reference evidence="3" key="1">
    <citation type="journal article" date="2016" name="Nat. Commun.">
        <title>Genome analysis of three Pneumocystis species reveals adaptation mechanisms to life exclusively in mammalian hosts.</title>
        <authorList>
            <person name="Ma L."/>
            <person name="Chen Z."/>
            <person name="Huang D.W."/>
            <person name="Kutty G."/>
            <person name="Ishihara M."/>
            <person name="Wang H."/>
            <person name="Abouelleil A."/>
            <person name="Bishop L."/>
            <person name="Davey E."/>
            <person name="Deng R."/>
            <person name="Deng X."/>
            <person name="Fan L."/>
            <person name="Fantoni G."/>
            <person name="Fitzgerald M."/>
            <person name="Gogineni E."/>
            <person name="Goldberg J.M."/>
            <person name="Handley G."/>
            <person name="Hu X."/>
            <person name="Huber C."/>
            <person name="Jiao X."/>
            <person name="Jones K."/>
            <person name="Levin J.Z."/>
            <person name="Liu Y."/>
            <person name="Macdonald P."/>
            <person name="Melnikov A."/>
            <person name="Raley C."/>
            <person name="Sassi M."/>
            <person name="Sherman B.T."/>
            <person name="Song X."/>
            <person name="Sykes S."/>
            <person name="Tran B."/>
            <person name="Walsh L."/>
            <person name="Xia Y."/>
            <person name="Yang J."/>
            <person name="Young S."/>
            <person name="Zeng Q."/>
            <person name="Zheng X."/>
            <person name="Stephens R."/>
            <person name="Nusbaum C."/>
            <person name="Birren B.W."/>
            <person name="Azadi P."/>
            <person name="Lempicki R.A."/>
            <person name="Cuomo C.A."/>
            <person name="Kovacs J.A."/>
        </authorList>
    </citation>
    <scope>NUCLEOTIDE SEQUENCE [LARGE SCALE GENOMIC DNA]</scope>
    <source>
        <strain evidence="3">B123</strain>
    </source>
</reference>
<sequence>MYSNFQTKENPGYLSRFHEKSGQNHHFLRRSFSQISDKVEHEEQSRDTDSKILHLISSHKQIHMDEEDDIEKEKIFLMKQLQKTKDEIEKYRKEIYALERDKSEKKRRSHKNMNDLVESLLNSNNYFLENQPEPKIMANDTIISVLPISVENPIPQLRIFNQLNFHDTSNRIVSSEEHGHLIREHCLKGDCYNGHVFFDIKMLVDEGTLTVTFLDVKVSPWTYPELHDFLLLMMEEKNINNVFYGISSYSKLSTIRCDLFSRLSTKYPQLLSYDDYTFKMNKRLPEEFFGVQYLHFVHENGFELTLHWKIKMDNITADASSDISANPRYPETWELFDESKVLKKINDMFQKMIKYKGAYIASILLLSTLFQVDS</sequence>
<dbReference type="Proteomes" id="UP000011958">
    <property type="component" value="Unassembled WGS sequence"/>
</dbReference>
<gene>
    <name evidence="2" type="ORF">PNEG_01756</name>
</gene>
<evidence type="ECO:0000313" key="2">
    <source>
        <dbReference type="EMBL" id="EMR09998.1"/>
    </source>
</evidence>
<name>M7NMT9_PNEMU</name>
<dbReference type="InterPro" id="IPR027801">
    <property type="entry name" value="CENP-P"/>
</dbReference>
<dbReference type="EMBL" id="AFWA02000008">
    <property type="protein sequence ID" value="EMR09998.1"/>
    <property type="molecule type" value="Genomic_DNA"/>
</dbReference>
<dbReference type="AlphaFoldDB" id="M7NMT9"/>
<dbReference type="GO" id="GO:0000775">
    <property type="term" value="C:chromosome, centromeric region"/>
    <property type="evidence" value="ECO:0007669"/>
    <property type="project" value="InterPro"/>
</dbReference>
<dbReference type="GO" id="GO:0034080">
    <property type="term" value="P:CENP-A containing chromatin assembly"/>
    <property type="evidence" value="ECO:0007669"/>
    <property type="project" value="InterPro"/>
</dbReference>
<feature type="coiled-coil region" evidence="1">
    <location>
        <begin position="67"/>
        <end position="108"/>
    </location>
</feature>
<dbReference type="STRING" id="1069680.M7NMT9"/>
<evidence type="ECO:0000313" key="3">
    <source>
        <dbReference type="Proteomes" id="UP000011958"/>
    </source>
</evidence>
<accession>M7NMT9</accession>
<comment type="caution">
    <text evidence="2">The sequence shown here is derived from an EMBL/GenBank/DDBJ whole genome shotgun (WGS) entry which is preliminary data.</text>
</comment>
<dbReference type="VEuPathDB" id="FungiDB:PNEG_01756"/>